<dbReference type="InterPro" id="IPR050534">
    <property type="entry name" value="Coronavir_polyprotein_1ab"/>
</dbReference>
<dbReference type="PANTHER" id="PTHR43788:SF6">
    <property type="entry name" value="DNA HELICASE B"/>
    <property type="match status" value="1"/>
</dbReference>
<dbReference type="Pfam" id="PF13604">
    <property type="entry name" value="AAA_30"/>
    <property type="match status" value="1"/>
</dbReference>
<dbReference type="SUPFAM" id="SSF52540">
    <property type="entry name" value="P-loop containing nucleoside triphosphate hydrolases"/>
    <property type="match status" value="1"/>
</dbReference>
<dbReference type="InterPro" id="IPR027417">
    <property type="entry name" value="P-loop_NTPase"/>
</dbReference>
<name>L1NKH9_9BACT</name>
<dbReference type="CDD" id="cd17933">
    <property type="entry name" value="DEXSc_RecD-like"/>
    <property type="match status" value="1"/>
</dbReference>
<proteinExistence type="predicted"/>
<accession>L1NKH9</accession>
<dbReference type="HOGENOM" id="CLU_017039_0_0_10"/>
<evidence type="ECO:0000256" key="2">
    <source>
        <dbReference type="ARBA" id="ARBA00022840"/>
    </source>
</evidence>
<dbReference type="EMBL" id="AMEP01000020">
    <property type="protein sequence ID" value="EKY03873.1"/>
    <property type="molecule type" value="Genomic_DNA"/>
</dbReference>
<protein>
    <recommendedName>
        <fullName evidence="3">UvrD-like helicase C-terminal domain-containing protein</fullName>
    </recommendedName>
</protein>
<gene>
    <name evidence="4" type="ORF">HMPREF9151_00182</name>
</gene>
<comment type="caution">
    <text evidence="4">The sequence shown here is derived from an EMBL/GenBank/DDBJ whole genome shotgun (WGS) entry which is preliminary data.</text>
</comment>
<dbReference type="CDD" id="cd18809">
    <property type="entry name" value="SF1_C_RecD"/>
    <property type="match status" value="1"/>
</dbReference>
<dbReference type="InterPro" id="IPR027785">
    <property type="entry name" value="UvrD-like_helicase_C"/>
</dbReference>
<sequence>MMIGDELIHRIQQHFGFIPTPEQKEAISIFSQFITDRDMHTLMILRGSAGTGKTVLSGAIVKAMNAMKQKVILLAPTGRAAKVFSLNSNGHPAFTIHRKIYRQRTFEETGGIFNINDNLHTDTLFLIDEASMVANAQIGDTAFGSGCLLDDLVRYVYQGRNCRMMLIGDKAQLPPVGESESPALLSDVMQGYALKVYECDLNEVLRQNRDSGILYNATLIRRMITHDTQPYLPRIRFATFADITPVSGSDLIESLGSSYAEVGADETIVITRSNKRANIFNRGIRASVLGYEEMLTGGEMLMIVKNNYHFTQQEKSPITFLANGDRACVQRVRNEHEAYGLHFAEVWLQLPDYDNYELQATVVLDSLFTESPALTPEQNEKLYQQVMDDYSDIPLKTDRIKRIKSDRYFNAVQIKYAYAITCHKAQGGQWEHVYLDQGYITNEMLTPDYLHWLYTAFTRARTKLFLINWLEKQVET</sequence>
<dbReference type="GO" id="GO:0005524">
    <property type="term" value="F:ATP binding"/>
    <property type="evidence" value="ECO:0007669"/>
    <property type="project" value="UniProtKB-KW"/>
</dbReference>
<dbReference type="PATRIC" id="fig|1127699.3.peg.161"/>
<keyword evidence="2" id="KW-0067">ATP-binding</keyword>
<reference evidence="4 5" key="1">
    <citation type="submission" date="2012-05" db="EMBL/GenBank/DDBJ databases">
        <authorList>
            <person name="Weinstock G."/>
            <person name="Sodergren E."/>
            <person name="Lobos E.A."/>
            <person name="Fulton L."/>
            <person name="Fulton R."/>
            <person name="Courtney L."/>
            <person name="Fronick C."/>
            <person name="O'Laughlin M."/>
            <person name="Godfrey J."/>
            <person name="Wilson R.M."/>
            <person name="Miner T."/>
            <person name="Farmer C."/>
            <person name="Delehaunty K."/>
            <person name="Cordes M."/>
            <person name="Minx P."/>
            <person name="Tomlinson C."/>
            <person name="Chen J."/>
            <person name="Wollam A."/>
            <person name="Pepin K.H."/>
            <person name="Bhonagiri V."/>
            <person name="Zhang X."/>
            <person name="Suruliraj S."/>
            <person name="Warren W."/>
            <person name="Mitreva M."/>
            <person name="Mardis E.R."/>
            <person name="Wilson R.K."/>
        </authorList>
    </citation>
    <scope>NUCLEOTIDE SEQUENCE [LARGE SCALE GENOMIC DNA]</scope>
    <source>
        <strain evidence="4 5">F0055</strain>
    </source>
</reference>
<evidence type="ECO:0000256" key="1">
    <source>
        <dbReference type="ARBA" id="ARBA00022741"/>
    </source>
</evidence>
<evidence type="ECO:0000259" key="3">
    <source>
        <dbReference type="Pfam" id="PF13538"/>
    </source>
</evidence>
<dbReference type="AlphaFoldDB" id="L1NKH9"/>
<dbReference type="STRING" id="1127699.HMPREF9151_00182"/>
<dbReference type="PANTHER" id="PTHR43788">
    <property type="entry name" value="DNA2/NAM7 HELICASE FAMILY MEMBER"/>
    <property type="match status" value="1"/>
</dbReference>
<keyword evidence="1" id="KW-0547">Nucleotide-binding</keyword>
<evidence type="ECO:0000313" key="4">
    <source>
        <dbReference type="EMBL" id="EKY03873.1"/>
    </source>
</evidence>
<feature type="domain" description="UvrD-like helicase C-terminal" evidence="3">
    <location>
        <begin position="416"/>
        <end position="467"/>
    </location>
</feature>
<dbReference type="GO" id="GO:0003678">
    <property type="term" value="F:DNA helicase activity"/>
    <property type="evidence" value="ECO:0007669"/>
    <property type="project" value="UniProtKB-ARBA"/>
</dbReference>
<evidence type="ECO:0000313" key="5">
    <source>
        <dbReference type="Proteomes" id="UP000010433"/>
    </source>
</evidence>
<dbReference type="Gene3D" id="3.40.50.300">
    <property type="entry name" value="P-loop containing nucleotide triphosphate hydrolases"/>
    <property type="match status" value="2"/>
</dbReference>
<dbReference type="Pfam" id="PF13538">
    <property type="entry name" value="UvrD_C_2"/>
    <property type="match status" value="1"/>
</dbReference>
<dbReference type="Proteomes" id="UP000010433">
    <property type="component" value="Unassembled WGS sequence"/>
</dbReference>
<organism evidence="4 5">
    <name type="scientific">Hoylesella saccharolytica F0055</name>
    <dbReference type="NCBI Taxonomy" id="1127699"/>
    <lineage>
        <taxon>Bacteria</taxon>
        <taxon>Pseudomonadati</taxon>
        <taxon>Bacteroidota</taxon>
        <taxon>Bacteroidia</taxon>
        <taxon>Bacteroidales</taxon>
        <taxon>Prevotellaceae</taxon>
        <taxon>Hoylesella</taxon>
    </lineage>
</organism>
<keyword evidence="5" id="KW-1185">Reference proteome</keyword>